<dbReference type="SMART" id="SM00428">
    <property type="entry name" value="H3"/>
    <property type="match status" value="1"/>
</dbReference>
<evidence type="ECO:0000256" key="7">
    <source>
        <dbReference type="ARBA" id="ARBA00023269"/>
    </source>
</evidence>
<gene>
    <name evidence="10" type="ORF">EDB81DRAFT_702847</name>
</gene>
<comment type="subcellular location">
    <subcellularLocation>
        <location evidence="2">Chromosome</location>
    </subcellularLocation>
    <subcellularLocation>
        <location evidence="1">Nucleus</location>
    </subcellularLocation>
</comment>
<evidence type="ECO:0000256" key="6">
    <source>
        <dbReference type="ARBA" id="ARBA00023242"/>
    </source>
</evidence>
<proteinExistence type="inferred from homology"/>
<feature type="domain" description="Core Histone H2A/H2B/H3" evidence="9">
    <location>
        <begin position="30"/>
        <end position="120"/>
    </location>
</feature>
<dbReference type="OrthoDB" id="842664at2759"/>
<dbReference type="GO" id="GO:0000786">
    <property type="term" value="C:nucleosome"/>
    <property type="evidence" value="ECO:0007669"/>
    <property type="project" value="UniProtKB-KW"/>
</dbReference>
<keyword evidence="5" id="KW-0238">DNA-binding</keyword>
<comment type="caution">
    <text evidence="10">The sequence shown here is derived from an EMBL/GenBank/DDBJ whole genome shotgun (WGS) entry which is preliminary data.</text>
</comment>
<evidence type="ECO:0000256" key="5">
    <source>
        <dbReference type="ARBA" id="ARBA00023125"/>
    </source>
</evidence>
<dbReference type="InterPro" id="IPR009072">
    <property type="entry name" value="Histone-fold"/>
</dbReference>
<evidence type="ECO:0000256" key="4">
    <source>
        <dbReference type="ARBA" id="ARBA00022454"/>
    </source>
</evidence>
<reference evidence="10" key="1">
    <citation type="journal article" date="2021" name="Nat. Commun.">
        <title>Genetic determinants of endophytism in the Arabidopsis root mycobiome.</title>
        <authorList>
            <person name="Mesny F."/>
            <person name="Miyauchi S."/>
            <person name="Thiergart T."/>
            <person name="Pickel B."/>
            <person name="Atanasova L."/>
            <person name="Karlsson M."/>
            <person name="Huettel B."/>
            <person name="Barry K.W."/>
            <person name="Haridas S."/>
            <person name="Chen C."/>
            <person name="Bauer D."/>
            <person name="Andreopoulos W."/>
            <person name="Pangilinan J."/>
            <person name="LaButti K."/>
            <person name="Riley R."/>
            <person name="Lipzen A."/>
            <person name="Clum A."/>
            <person name="Drula E."/>
            <person name="Henrissat B."/>
            <person name="Kohler A."/>
            <person name="Grigoriev I.V."/>
            <person name="Martin F.M."/>
            <person name="Hacquard S."/>
        </authorList>
    </citation>
    <scope>NUCLEOTIDE SEQUENCE</scope>
    <source>
        <strain evidence="10">MPI-CAGE-AT-0147</strain>
    </source>
</reference>
<dbReference type="GO" id="GO:0046982">
    <property type="term" value="F:protein heterodimerization activity"/>
    <property type="evidence" value="ECO:0007669"/>
    <property type="project" value="InterPro"/>
</dbReference>
<dbReference type="InterPro" id="IPR007125">
    <property type="entry name" value="H2A/H2B/H3"/>
</dbReference>
<protein>
    <submittedName>
        <fullName evidence="10">Histone-fold-containing protein</fullName>
    </submittedName>
</protein>
<dbReference type="SUPFAM" id="SSF47113">
    <property type="entry name" value="Histone-fold"/>
    <property type="match status" value="1"/>
</dbReference>
<dbReference type="GO" id="GO:0005634">
    <property type="term" value="C:nucleus"/>
    <property type="evidence" value="ECO:0007669"/>
    <property type="project" value="UniProtKB-SubCell"/>
</dbReference>
<evidence type="ECO:0000256" key="2">
    <source>
        <dbReference type="ARBA" id="ARBA00004286"/>
    </source>
</evidence>
<dbReference type="CDD" id="cd22911">
    <property type="entry name" value="HFD_H3"/>
    <property type="match status" value="1"/>
</dbReference>
<evidence type="ECO:0000256" key="1">
    <source>
        <dbReference type="ARBA" id="ARBA00004123"/>
    </source>
</evidence>
<comment type="similarity">
    <text evidence="3">Belongs to the histone H3 family.</text>
</comment>
<name>A0A9P9D6D2_9HYPO</name>
<keyword evidence="7" id="KW-0544">Nucleosome core</keyword>
<dbReference type="PRINTS" id="PR00622">
    <property type="entry name" value="HISTONEH3"/>
</dbReference>
<evidence type="ECO:0000313" key="11">
    <source>
        <dbReference type="Proteomes" id="UP000738349"/>
    </source>
</evidence>
<keyword evidence="6" id="KW-0539">Nucleus</keyword>
<keyword evidence="4" id="KW-0158">Chromosome</keyword>
<feature type="region of interest" description="Disordered" evidence="8">
    <location>
        <begin position="1"/>
        <end position="22"/>
    </location>
</feature>
<sequence length="123" mass="14286">MPPSARQPAHPRHVQAGDPVPIGRRRRFRQGTVALREIKRLQLSTKLLLKALPFERIVREIGLTVRPRGEGFRWQSQAIQALQEATEARLVHLFEDTNLLALHAKRVTIMVKDMQLARRIRRF</sequence>
<dbReference type="InterPro" id="IPR000164">
    <property type="entry name" value="Histone_H3/CENP-A"/>
</dbReference>
<dbReference type="FunFam" id="1.10.20.10:FF:000085">
    <property type="entry name" value="Histone H3.2"/>
    <property type="match status" value="1"/>
</dbReference>
<accession>A0A9P9D6D2</accession>
<dbReference type="PANTHER" id="PTHR45810:SF1">
    <property type="entry name" value="HISTONE H3-LIKE CENTROMERIC PROTEIN A"/>
    <property type="match status" value="1"/>
</dbReference>
<dbReference type="GO" id="GO:0030527">
    <property type="term" value="F:structural constituent of chromatin"/>
    <property type="evidence" value="ECO:0007669"/>
    <property type="project" value="InterPro"/>
</dbReference>
<evidence type="ECO:0000313" key="10">
    <source>
        <dbReference type="EMBL" id="KAH7113575.1"/>
    </source>
</evidence>
<dbReference type="PANTHER" id="PTHR45810">
    <property type="entry name" value="HISTONE H3.2"/>
    <property type="match status" value="1"/>
</dbReference>
<dbReference type="AlphaFoldDB" id="A0A9P9D6D2"/>
<dbReference type="Pfam" id="PF00125">
    <property type="entry name" value="Histone"/>
    <property type="match status" value="1"/>
</dbReference>
<dbReference type="EMBL" id="JAGMUV010000034">
    <property type="protein sequence ID" value="KAH7113575.1"/>
    <property type="molecule type" value="Genomic_DNA"/>
</dbReference>
<dbReference type="Gene3D" id="1.10.20.10">
    <property type="entry name" value="Histone, subunit A"/>
    <property type="match status" value="1"/>
</dbReference>
<dbReference type="Proteomes" id="UP000738349">
    <property type="component" value="Unassembled WGS sequence"/>
</dbReference>
<evidence type="ECO:0000259" key="9">
    <source>
        <dbReference type="Pfam" id="PF00125"/>
    </source>
</evidence>
<evidence type="ECO:0000256" key="3">
    <source>
        <dbReference type="ARBA" id="ARBA00010343"/>
    </source>
</evidence>
<evidence type="ECO:0000256" key="8">
    <source>
        <dbReference type="SAM" id="MobiDB-lite"/>
    </source>
</evidence>
<dbReference type="GO" id="GO:0003677">
    <property type="term" value="F:DNA binding"/>
    <property type="evidence" value="ECO:0007669"/>
    <property type="project" value="UniProtKB-KW"/>
</dbReference>
<keyword evidence="11" id="KW-1185">Reference proteome</keyword>
<organism evidence="10 11">
    <name type="scientific">Dactylonectria macrodidyma</name>
    <dbReference type="NCBI Taxonomy" id="307937"/>
    <lineage>
        <taxon>Eukaryota</taxon>
        <taxon>Fungi</taxon>
        <taxon>Dikarya</taxon>
        <taxon>Ascomycota</taxon>
        <taxon>Pezizomycotina</taxon>
        <taxon>Sordariomycetes</taxon>
        <taxon>Hypocreomycetidae</taxon>
        <taxon>Hypocreales</taxon>
        <taxon>Nectriaceae</taxon>
        <taxon>Dactylonectria</taxon>
    </lineage>
</organism>